<dbReference type="Gene3D" id="3.20.20.70">
    <property type="entry name" value="Aldolase class I"/>
    <property type="match status" value="1"/>
</dbReference>
<evidence type="ECO:0000256" key="1">
    <source>
        <dbReference type="ARBA" id="ARBA00003365"/>
    </source>
</evidence>
<comment type="pathway">
    <text evidence="2 9">Amino-acid biosynthesis; L-tryptophan biosynthesis; L-tryptophan from chorismate: step 5/5.</text>
</comment>
<dbReference type="PANTHER" id="PTHR43406">
    <property type="entry name" value="TRYPTOPHAN SYNTHASE, ALPHA CHAIN"/>
    <property type="match status" value="1"/>
</dbReference>
<evidence type="ECO:0000313" key="12">
    <source>
        <dbReference type="Proteomes" id="UP000243180"/>
    </source>
</evidence>
<comment type="similarity">
    <text evidence="9 10">Belongs to the TrpA family.</text>
</comment>
<dbReference type="InterPro" id="IPR018204">
    <property type="entry name" value="Trp_synthase_alpha_AS"/>
</dbReference>
<dbReference type="SUPFAM" id="SSF51366">
    <property type="entry name" value="Ribulose-phoshate binding barrel"/>
    <property type="match status" value="1"/>
</dbReference>
<proteinExistence type="inferred from homology"/>
<gene>
    <name evidence="9" type="primary">trpA</name>
    <name evidence="11" type="ORF">SCL_0580</name>
</gene>
<dbReference type="UniPathway" id="UPA00035">
    <property type="reaction ID" value="UER00044"/>
</dbReference>
<comment type="subunit">
    <text evidence="3 9">Tetramer of two alpha and two beta chains.</text>
</comment>
<name>A0A1B4XDP6_9GAMM</name>
<dbReference type="CDD" id="cd04724">
    <property type="entry name" value="Tryptophan_synthase_alpha"/>
    <property type="match status" value="1"/>
</dbReference>
<dbReference type="InterPro" id="IPR002028">
    <property type="entry name" value="Trp_synthase_suA"/>
</dbReference>
<dbReference type="GO" id="GO:0004834">
    <property type="term" value="F:tryptophan synthase activity"/>
    <property type="evidence" value="ECO:0007669"/>
    <property type="project" value="UniProtKB-UniRule"/>
</dbReference>
<evidence type="ECO:0000256" key="3">
    <source>
        <dbReference type="ARBA" id="ARBA00011270"/>
    </source>
</evidence>
<dbReference type="EMBL" id="AP014879">
    <property type="protein sequence ID" value="BAV32902.1"/>
    <property type="molecule type" value="Genomic_DNA"/>
</dbReference>
<evidence type="ECO:0000313" key="11">
    <source>
        <dbReference type="EMBL" id="BAV32902.1"/>
    </source>
</evidence>
<evidence type="ECO:0000256" key="5">
    <source>
        <dbReference type="ARBA" id="ARBA00022822"/>
    </source>
</evidence>
<keyword evidence="7 9" id="KW-0456">Lyase</keyword>
<dbReference type="KEGG" id="slim:SCL_0580"/>
<dbReference type="InParanoid" id="A0A1B4XDP6"/>
<dbReference type="PROSITE" id="PS00167">
    <property type="entry name" value="TRP_SYNTHASE_ALPHA"/>
    <property type="match status" value="1"/>
</dbReference>
<dbReference type="GO" id="GO:0005829">
    <property type="term" value="C:cytosol"/>
    <property type="evidence" value="ECO:0007669"/>
    <property type="project" value="TreeGrafter"/>
</dbReference>
<comment type="catalytic activity">
    <reaction evidence="8 9">
        <text>(1S,2R)-1-C-(indol-3-yl)glycerol 3-phosphate + L-serine = D-glyceraldehyde 3-phosphate + L-tryptophan + H2O</text>
        <dbReference type="Rhea" id="RHEA:10532"/>
        <dbReference type="ChEBI" id="CHEBI:15377"/>
        <dbReference type="ChEBI" id="CHEBI:33384"/>
        <dbReference type="ChEBI" id="CHEBI:57912"/>
        <dbReference type="ChEBI" id="CHEBI:58866"/>
        <dbReference type="ChEBI" id="CHEBI:59776"/>
        <dbReference type="EC" id="4.2.1.20"/>
    </reaction>
</comment>
<evidence type="ECO:0000256" key="8">
    <source>
        <dbReference type="ARBA" id="ARBA00049047"/>
    </source>
</evidence>
<dbReference type="InterPro" id="IPR013785">
    <property type="entry name" value="Aldolase_TIM"/>
</dbReference>
<protein>
    <recommendedName>
        <fullName evidence="9">Tryptophan synthase alpha chain</fullName>
        <ecNumber evidence="9">4.2.1.20</ecNumber>
    </recommendedName>
</protein>
<reference evidence="11 12" key="1">
    <citation type="submission" date="2015-05" db="EMBL/GenBank/DDBJ databases">
        <title>Complete genome sequence of a sulfur-oxidizing gammaproteobacterium strain HA5.</title>
        <authorList>
            <person name="Miura A."/>
            <person name="Kojima H."/>
            <person name="Fukui M."/>
        </authorList>
    </citation>
    <scope>NUCLEOTIDE SEQUENCE [LARGE SCALE GENOMIC DNA]</scope>
    <source>
        <strain evidence="11 12">HA5</strain>
    </source>
</reference>
<evidence type="ECO:0000256" key="4">
    <source>
        <dbReference type="ARBA" id="ARBA00022605"/>
    </source>
</evidence>
<accession>A0A1B4XDP6</accession>
<keyword evidence="4 9" id="KW-0028">Amino-acid biosynthesis</keyword>
<feature type="active site" description="Proton acceptor" evidence="9">
    <location>
        <position position="60"/>
    </location>
</feature>
<evidence type="ECO:0000256" key="6">
    <source>
        <dbReference type="ARBA" id="ARBA00023141"/>
    </source>
</evidence>
<feature type="active site" description="Proton acceptor" evidence="9">
    <location>
        <position position="49"/>
    </location>
</feature>
<keyword evidence="12" id="KW-1185">Reference proteome</keyword>
<evidence type="ECO:0000256" key="9">
    <source>
        <dbReference type="HAMAP-Rule" id="MF_00131"/>
    </source>
</evidence>
<dbReference type="NCBIfam" id="TIGR00262">
    <property type="entry name" value="trpA"/>
    <property type="match status" value="1"/>
</dbReference>
<dbReference type="PANTHER" id="PTHR43406:SF1">
    <property type="entry name" value="TRYPTOPHAN SYNTHASE ALPHA CHAIN, CHLOROPLASTIC"/>
    <property type="match status" value="1"/>
</dbReference>
<evidence type="ECO:0000256" key="2">
    <source>
        <dbReference type="ARBA" id="ARBA00004733"/>
    </source>
</evidence>
<dbReference type="FunFam" id="3.20.20.70:FF:000037">
    <property type="entry name" value="Tryptophan synthase alpha chain"/>
    <property type="match status" value="1"/>
</dbReference>
<comment type="function">
    <text evidence="1 9">The alpha subunit is responsible for the aldol cleavage of indoleglycerol phosphate to indole and glyceraldehyde 3-phosphate.</text>
</comment>
<sequence length="280" mass="29975">MSRIAQKFEALKQDGRRALIPYITAGDPAPWVTVPLMHALVKSGADVLELGVPFSDPMADGPVIQRAAERALKHHVSLAQVLALVREFRDKDNLTPVVLMGYLNPIEAMGYTRFATEAADAGVDGVLTVDLPPEEAEALQSALKPRHLDTIFLLSPTSPAERIRLIARAASGFIYYVSLRGVTGAANLDVREVTAKLREIRAHTKLPLGVGFGIGSPEAAAEVAVVADAVIVGSAVVRRMEEMAANPDKILNEVPAFIARLREAMDRATLTPTSATGASR</sequence>
<evidence type="ECO:0000256" key="10">
    <source>
        <dbReference type="RuleBase" id="RU003662"/>
    </source>
</evidence>
<evidence type="ECO:0000256" key="7">
    <source>
        <dbReference type="ARBA" id="ARBA00023239"/>
    </source>
</evidence>
<dbReference type="Pfam" id="PF00290">
    <property type="entry name" value="Trp_syntA"/>
    <property type="match status" value="1"/>
</dbReference>
<keyword evidence="5 9" id="KW-0822">Tryptophan biosynthesis</keyword>
<dbReference type="RefSeq" id="WP_096359815.1">
    <property type="nucleotide sequence ID" value="NZ_AP014879.1"/>
</dbReference>
<keyword evidence="6 9" id="KW-0057">Aromatic amino acid biosynthesis</keyword>
<dbReference type="EC" id="4.2.1.20" evidence="9"/>
<dbReference type="FunCoup" id="A0A1B4XDP6">
    <property type="interactions" value="538"/>
</dbReference>
<dbReference type="HAMAP" id="MF_00131">
    <property type="entry name" value="Trp_synth_alpha"/>
    <property type="match status" value="1"/>
</dbReference>
<organism evidence="11 12">
    <name type="scientific">Sulfuricaulis limicola</name>
    <dbReference type="NCBI Taxonomy" id="1620215"/>
    <lineage>
        <taxon>Bacteria</taxon>
        <taxon>Pseudomonadati</taxon>
        <taxon>Pseudomonadota</taxon>
        <taxon>Gammaproteobacteria</taxon>
        <taxon>Acidiferrobacterales</taxon>
        <taxon>Acidiferrobacteraceae</taxon>
        <taxon>Sulfuricaulis</taxon>
    </lineage>
</organism>
<dbReference type="Proteomes" id="UP000243180">
    <property type="component" value="Chromosome"/>
</dbReference>
<dbReference type="InterPro" id="IPR011060">
    <property type="entry name" value="RibuloseP-bd_barrel"/>
</dbReference>
<dbReference type="OrthoDB" id="9804578at2"/>
<dbReference type="AlphaFoldDB" id="A0A1B4XDP6"/>